<organism evidence="2 3">
    <name type="scientific">Brachionus plicatilis</name>
    <name type="common">Marine rotifer</name>
    <name type="synonym">Brachionus muelleri</name>
    <dbReference type="NCBI Taxonomy" id="10195"/>
    <lineage>
        <taxon>Eukaryota</taxon>
        <taxon>Metazoa</taxon>
        <taxon>Spiralia</taxon>
        <taxon>Gnathifera</taxon>
        <taxon>Rotifera</taxon>
        <taxon>Eurotatoria</taxon>
        <taxon>Monogononta</taxon>
        <taxon>Pseudotrocha</taxon>
        <taxon>Ploima</taxon>
        <taxon>Brachionidae</taxon>
        <taxon>Brachionus</taxon>
    </lineage>
</organism>
<feature type="non-terminal residue" evidence="2">
    <location>
        <position position="256"/>
    </location>
</feature>
<feature type="coiled-coil region" evidence="1">
    <location>
        <begin position="99"/>
        <end position="129"/>
    </location>
</feature>
<keyword evidence="2" id="KW-0548">Nucleotidyltransferase</keyword>
<keyword evidence="3" id="KW-1185">Reference proteome</keyword>
<dbReference type="GO" id="GO:0003964">
    <property type="term" value="F:RNA-directed DNA polymerase activity"/>
    <property type="evidence" value="ECO:0007669"/>
    <property type="project" value="UniProtKB-KW"/>
</dbReference>
<evidence type="ECO:0000313" key="2">
    <source>
        <dbReference type="EMBL" id="RNA24976.1"/>
    </source>
</evidence>
<comment type="caution">
    <text evidence="2">The sequence shown here is derived from an EMBL/GenBank/DDBJ whole genome shotgun (WGS) entry which is preliminary data.</text>
</comment>
<dbReference type="AlphaFoldDB" id="A0A3M7RN44"/>
<accession>A0A3M7RN44</accession>
<proteinExistence type="predicted"/>
<keyword evidence="1" id="KW-0175">Coiled coil</keyword>
<dbReference type="EMBL" id="REGN01003004">
    <property type="protein sequence ID" value="RNA24976.1"/>
    <property type="molecule type" value="Genomic_DNA"/>
</dbReference>
<dbReference type="Proteomes" id="UP000276133">
    <property type="component" value="Unassembled WGS sequence"/>
</dbReference>
<reference evidence="2 3" key="1">
    <citation type="journal article" date="2018" name="Sci. Rep.">
        <title>Genomic signatures of local adaptation to the degree of environmental predictability in rotifers.</title>
        <authorList>
            <person name="Franch-Gras L."/>
            <person name="Hahn C."/>
            <person name="Garcia-Roger E.M."/>
            <person name="Carmona M.J."/>
            <person name="Serra M."/>
            <person name="Gomez A."/>
        </authorList>
    </citation>
    <scope>NUCLEOTIDE SEQUENCE [LARGE SCALE GENOMIC DNA]</scope>
    <source>
        <strain evidence="2">HYR1</strain>
    </source>
</reference>
<keyword evidence="2" id="KW-0808">Transferase</keyword>
<sequence length="256" mass="29183">MGSDHAPVMCTFGFNKDFRLDLTEAESRFNFTKADWGLFGNTLDGMITEINNENLNDIKSFDGVFSNLINASANSAIPKFAATTLKSYPRFIVDLIKLSRNIRKRKKKLKKNSEELKVLNCEFNKLTHQIRVSIRKYTEDRWANFLGKLGPYPASSSTFWAIINRARSQKKGTGIPKLFQDGRIYESDEDKANLFASILSKTFSESGSDCTDFDTNCYNYVEEFVSKLDYSDEQFSKVSFLELVNIIDKLKVDSSP</sequence>
<gene>
    <name evidence="2" type="ORF">BpHYR1_045349</name>
</gene>
<protein>
    <submittedName>
        <fullName evidence="2">RNA-directed DNA polymerase from transposon X</fullName>
    </submittedName>
</protein>
<keyword evidence="2" id="KW-0695">RNA-directed DNA polymerase</keyword>
<name>A0A3M7RN44_BRAPC</name>
<evidence type="ECO:0000256" key="1">
    <source>
        <dbReference type="SAM" id="Coils"/>
    </source>
</evidence>
<evidence type="ECO:0000313" key="3">
    <source>
        <dbReference type="Proteomes" id="UP000276133"/>
    </source>
</evidence>